<accession>A0A0E2E624</accession>
<comment type="caution">
    <text evidence="2">The sequence shown here is derived from an EMBL/GenBank/DDBJ whole genome shotgun (WGS) entry which is preliminary data.</text>
</comment>
<dbReference type="InterPro" id="IPR007607">
    <property type="entry name" value="BacA/B"/>
</dbReference>
<reference evidence="2" key="1">
    <citation type="submission" date="2012-01" db="EMBL/GenBank/DDBJ databases">
        <title>The Genome Sequence of Treponema denticola H-22.</title>
        <authorList>
            <consortium name="The Broad Institute Genome Sequencing Platform"/>
            <person name="Earl A."/>
            <person name="Ward D."/>
            <person name="Feldgarden M."/>
            <person name="Gevers D."/>
            <person name="Blanton J.M."/>
            <person name="Fenno C.J."/>
            <person name="Baranova O.V."/>
            <person name="Mathney J."/>
            <person name="Dewhirst F.E."/>
            <person name="Izard J."/>
            <person name="Young S.K."/>
            <person name="Zeng Q."/>
            <person name="Gargeya S."/>
            <person name="Fitzgerald M."/>
            <person name="Haas B."/>
            <person name="Abouelleil A."/>
            <person name="Alvarado L."/>
            <person name="Arachchi H.M."/>
            <person name="Berlin A."/>
            <person name="Chapman S.B."/>
            <person name="Gearin G."/>
            <person name="Goldberg J."/>
            <person name="Griggs A."/>
            <person name="Gujja S."/>
            <person name="Hansen M."/>
            <person name="Heiman D."/>
            <person name="Howarth C."/>
            <person name="Larimer J."/>
            <person name="Lui A."/>
            <person name="MacDonald P.J.P."/>
            <person name="McCowen C."/>
            <person name="Montmayeur A."/>
            <person name="Murphy C."/>
            <person name="Neiman D."/>
            <person name="Pearson M."/>
            <person name="Priest M."/>
            <person name="Roberts A."/>
            <person name="Saif S."/>
            <person name="Shea T."/>
            <person name="Sisk P."/>
            <person name="Stolte C."/>
            <person name="Sykes S."/>
            <person name="Wortman J."/>
            <person name="Nusbaum C."/>
            <person name="Birren B."/>
        </authorList>
    </citation>
    <scope>NUCLEOTIDE SEQUENCE [LARGE SCALE GENOMIC DNA]</scope>
    <source>
        <strain evidence="2">H-22</strain>
    </source>
</reference>
<dbReference type="AlphaFoldDB" id="A0A0E2E624"/>
<dbReference type="PANTHER" id="PTHR35024">
    <property type="entry name" value="HYPOTHETICAL CYTOSOLIC PROTEIN"/>
    <property type="match status" value="1"/>
</dbReference>
<dbReference type="HOGENOM" id="CLU_072799_4_2_12"/>
<dbReference type="Proteomes" id="UP000011705">
    <property type="component" value="Chromosome"/>
</dbReference>
<protein>
    <recommendedName>
        <fullName evidence="3">Polymer-forming cytoskeletal family protein</fullName>
    </recommendedName>
</protein>
<dbReference type="Pfam" id="PF04519">
    <property type="entry name" value="Bactofilin"/>
    <property type="match status" value="1"/>
</dbReference>
<dbReference type="EMBL" id="AGDV01000006">
    <property type="protein sequence ID" value="EMB34854.1"/>
    <property type="molecule type" value="Genomic_DNA"/>
</dbReference>
<dbReference type="GeneID" id="2739117"/>
<gene>
    <name evidence="2" type="ORF">HMPREF9726_00620</name>
</gene>
<dbReference type="RefSeq" id="WP_002669698.1">
    <property type="nucleotide sequence ID" value="NZ_CM001795.1"/>
</dbReference>
<sequence>MAEIEKVNLLDLDEEDYDTVLAPDIQFSGKIECKKPFMIKGHVEGFLVSTSDVTVDENSVVKANIRADRVVIKGAVEGNVLADTMVHVFSCGKLIGDVTAPEVVLESGCVFNGICTMTKDKQFGR</sequence>
<evidence type="ECO:0000313" key="2">
    <source>
        <dbReference type="EMBL" id="EMB34854.1"/>
    </source>
</evidence>
<proteinExistence type="inferred from homology"/>
<organism evidence="2">
    <name type="scientific">Treponema denticola H-22</name>
    <dbReference type="NCBI Taxonomy" id="999432"/>
    <lineage>
        <taxon>Bacteria</taxon>
        <taxon>Pseudomonadati</taxon>
        <taxon>Spirochaetota</taxon>
        <taxon>Spirochaetia</taxon>
        <taxon>Spirochaetales</taxon>
        <taxon>Treponemataceae</taxon>
        <taxon>Treponema</taxon>
    </lineage>
</organism>
<evidence type="ECO:0008006" key="3">
    <source>
        <dbReference type="Google" id="ProtNLM"/>
    </source>
</evidence>
<dbReference type="PATRIC" id="fig|999432.5.peg.645"/>
<name>A0A0E2E624_TREDN</name>
<dbReference type="PANTHER" id="PTHR35024:SF4">
    <property type="entry name" value="POLYMER-FORMING CYTOSKELETAL PROTEIN"/>
    <property type="match status" value="1"/>
</dbReference>
<comment type="similarity">
    <text evidence="1">Belongs to the bactofilin family.</text>
</comment>
<evidence type="ECO:0000256" key="1">
    <source>
        <dbReference type="ARBA" id="ARBA00044755"/>
    </source>
</evidence>